<dbReference type="STRING" id="381666.H16_B2108"/>
<dbReference type="PANTHER" id="PTHR32305:SF15">
    <property type="entry name" value="PROTEIN RHSA-RELATED"/>
    <property type="match status" value="1"/>
</dbReference>
<evidence type="ECO:0000256" key="3">
    <source>
        <dbReference type="ARBA" id="ARBA00022525"/>
    </source>
</evidence>
<sequence length="984" mass="106017">MGSRSLSSRTVTVKGNGLPELMGQPALVLSKLSGTERLCELFEYELELKTPDDRQALFGPAADLDTKALRGQELTVTIQLDGMGTGMAGGVGAGTREITGMVTDVRGPIAVGHQIVYRLTLRPWLWLATLTKDFRIFQQQSAVEILDTLLSDYTFPVERRLDVARYPKREYQVQYGESDFDFFQRLTQEWGISWHIEHSEGKHRLVLTDGNGAFAPFASSAYHSIRWARSSDRIDEEHLHEFELHDRLVSGQWTSSDYDFVKTRADLTVRAADPLDTAHAGQEIYEFPGDHSQPATGNDPWKEGDQVARQRMEALRQHGSRASGRGNVRAMVPGCTFTLANFIQPKANREYIILGTHLLIEDVPEASGGSQPWRCEVAFTAQPSNELFRPERTQPKPRAHGPQTATVVGPEGQETWTDEYGRIRIQLHWDRQGKRDANSSCWVRVASSWQGERFGAVHVPRIGQEVMVEHLNGDPDCPIVTGSVPNKLNMPQWPLPEFHALSGFVSKEVHGNRTNTFVQDASEGQIQTQLQSDHQTSWLGLGFLTRIIRGSGRKDKRGEGFELRSDAQGVVRANGMLLTTEPRANASAHHKDMGETVQRLTVARDQQETLAELAQEHDAQECTDQAEVAKIIKAQNDDIRGNGTANAETGDFPELAAPHLVLASPAGIEASTARSTHFAAGEHLAFTSAGHTSLAIGQRLLASVSRGVRIFIQSMGWRLVAAGGDIDLRALQDSINLLAKLNVTATANRITLSAKEELVVAGGGSATIYNAGGITHKTSGPYTIHAASYTFTSAQKYVAQFPEPPKPGKGNLELFNHYANRLGIDGGDFTVEDALGKVTTGKLDTKGFAAVSGIAPGPARVSFGKDPTDTWAEGSYVAKPTWPPAGASADGAGALTQASGIAVGTAAGAMASQVLAAAGQATQALQLAQQVAGAVKAGPAGLVGLGLSGAQSLLGEAMPTAGTPTLAKASPHPTQTTMRVPGFV</sequence>
<feature type="domain" description="Gp5/Type VI secretion system Vgr protein OB-fold" evidence="5">
    <location>
        <begin position="418"/>
        <end position="483"/>
    </location>
</feature>
<dbReference type="PANTHER" id="PTHR32305">
    <property type="match status" value="1"/>
</dbReference>
<dbReference type="Gene3D" id="2.30.110.50">
    <property type="match status" value="1"/>
</dbReference>
<protein>
    <submittedName>
        <fullName evidence="8">Two domain protein: VgrG and COG4253</fullName>
    </submittedName>
    <submittedName>
        <fullName evidence="9">Type VI secretion system tip protein VgrG</fullName>
    </submittedName>
</protein>
<dbReference type="AlphaFoldDB" id="Q0JZD4"/>
<dbReference type="NCBIfam" id="TIGR01646">
    <property type="entry name" value="vgr_GE"/>
    <property type="match status" value="1"/>
</dbReference>
<dbReference type="SUPFAM" id="SSF69255">
    <property type="entry name" value="gp5 N-terminal domain-like"/>
    <property type="match status" value="1"/>
</dbReference>
<dbReference type="RefSeq" id="WP_011617649.1">
    <property type="nucleotide sequence ID" value="NC_008314.1"/>
</dbReference>
<dbReference type="KEGG" id="reh:H16_B2108"/>
<dbReference type="OrthoDB" id="1907165at2"/>
<dbReference type="Pfam" id="PF04717">
    <property type="entry name" value="Phage_base_V"/>
    <property type="match status" value="1"/>
</dbReference>
<evidence type="ECO:0000256" key="4">
    <source>
        <dbReference type="SAM" id="MobiDB-lite"/>
    </source>
</evidence>
<keyword evidence="10" id="KW-1185">Reference proteome</keyword>
<feature type="region of interest" description="Disordered" evidence="4">
    <location>
        <begin position="963"/>
        <end position="984"/>
    </location>
</feature>
<dbReference type="Pfam" id="PF13296">
    <property type="entry name" value="T6SS_Vgr"/>
    <property type="match status" value="1"/>
</dbReference>
<dbReference type="InterPro" id="IPR006531">
    <property type="entry name" value="Gp5/Vgr_OB"/>
</dbReference>
<evidence type="ECO:0000259" key="5">
    <source>
        <dbReference type="Pfam" id="PF04717"/>
    </source>
</evidence>
<reference evidence="9 11" key="2">
    <citation type="submission" date="2019-04" db="EMBL/GenBank/DDBJ databases">
        <title>Long-read de novo sequencing of Cupriavidus necator H16.</title>
        <authorList>
            <person name="Little G.T."/>
            <person name="Ehsaan M."/>
            <person name="Arenas-Lopez C."/>
            <person name="Jawed K."/>
            <person name="Winzer K."/>
            <person name="Kovacs K."/>
            <person name="Malys N."/>
            <person name="Minton N.P."/>
        </authorList>
    </citation>
    <scope>NUCLEOTIDE SEQUENCE [LARGE SCALE GENOMIC DNA]</scope>
    <source>
        <strain evidence="9 11">H16</strain>
    </source>
</reference>
<dbReference type="HOGENOM" id="CLU_004121_1_7_4"/>
<dbReference type="InterPro" id="IPR006533">
    <property type="entry name" value="T6SS_Vgr_RhsGE"/>
</dbReference>
<dbReference type="Gene3D" id="4.10.220.110">
    <property type="match status" value="1"/>
</dbReference>
<keyword evidence="3" id="KW-0964">Secreted</keyword>
<evidence type="ECO:0000313" key="8">
    <source>
        <dbReference type="EMBL" id="CAJ96890.1"/>
    </source>
</evidence>
<evidence type="ECO:0000313" key="9">
    <source>
        <dbReference type="EMBL" id="QCC04685.1"/>
    </source>
</evidence>
<dbReference type="eggNOG" id="COG4253">
    <property type="taxonomic scope" value="Bacteria"/>
</dbReference>
<accession>Q0JZD4</accession>
<dbReference type="SUPFAM" id="SSF69349">
    <property type="entry name" value="Phage fibre proteins"/>
    <property type="match status" value="1"/>
</dbReference>
<dbReference type="Gene3D" id="3.55.50.10">
    <property type="entry name" value="Baseplate protein-like domains"/>
    <property type="match status" value="1"/>
</dbReference>
<feature type="domain" description="DUF2345" evidence="6">
    <location>
        <begin position="649"/>
        <end position="794"/>
    </location>
</feature>
<dbReference type="SUPFAM" id="SSF69279">
    <property type="entry name" value="Phage tail proteins"/>
    <property type="match status" value="2"/>
</dbReference>
<dbReference type="GO" id="GO:0005576">
    <property type="term" value="C:extracellular region"/>
    <property type="evidence" value="ECO:0007669"/>
    <property type="project" value="UniProtKB-SubCell"/>
</dbReference>
<feature type="domain" description="Putative type VI secretion system Rhs element associated Vgr" evidence="7">
    <location>
        <begin position="507"/>
        <end position="614"/>
    </location>
</feature>
<dbReference type="InterPro" id="IPR017847">
    <property type="entry name" value="T6SS_RhsGE_Vgr_subset"/>
</dbReference>
<dbReference type="InterPro" id="IPR028244">
    <property type="entry name" value="T6SS_Rhs_Vgr_dom"/>
</dbReference>
<name>Q0JZD4_CUPNH</name>
<dbReference type="InterPro" id="IPR018769">
    <property type="entry name" value="VgrG2_DUF2345"/>
</dbReference>
<dbReference type="Proteomes" id="UP000008210">
    <property type="component" value="Chromosome 2"/>
</dbReference>
<proteinExistence type="inferred from homology"/>
<evidence type="ECO:0000313" key="10">
    <source>
        <dbReference type="Proteomes" id="UP000008210"/>
    </source>
</evidence>
<dbReference type="Pfam" id="PF05954">
    <property type="entry name" value="Phage_GPD"/>
    <property type="match status" value="1"/>
</dbReference>
<dbReference type="Gene3D" id="2.40.50.230">
    <property type="entry name" value="Gp5 N-terminal domain"/>
    <property type="match status" value="1"/>
</dbReference>
<feature type="region of interest" description="Disordered" evidence="4">
    <location>
        <begin position="388"/>
        <end position="409"/>
    </location>
</feature>
<dbReference type="InterPro" id="IPR050708">
    <property type="entry name" value="T6SS_VgrG/RHS"/>
</dbReference>
<evidence type="ECO:0000259" key="6">
    <source>
        <dbReference type="Pfam" id="PF10106"/>
    </source>
</evidence>
<comment type="subcellular location">
    <subcellularLocation>
        <location evidence="1">Secreted</location>
    </subcellularLocation>
</comment>
<evidence type="ECO:0000256" key="1">
    <source>
        <dbReference type="ARBA" id="ARBA00004613"/>
    </source>
</evidence>
<evidence type="ECO:0000313" key="11">
    <source>
        <dbReference type="Proteomes" id="UP000296079"/>
    </source>
</evidence>
<gene>
    <name evidence="8" type="ordered locus">H16_B2108</name>
    <name evidence="9" type="ORF">E6A55_29820</name>
</gene>
<comment type="similarity">
    <text evidence="2">Belongs to the VgrG protein family.</text>
</comment>
<dbReference type="Proteomes" id="UP000296079">
    <property type="component" value="Chromosome 2"/>
</dbReference>
<dbReference type="EMBL" id="AM260480">
    <property type="protein sequence ID" value="CAJ96890.1"/>
    <property type="molecule type" value="Genomic_DNA"/>
</dbReference>
<reference evidence="8 10" key="1">
    <citation type="journal article" date="2006" name="Nat. Biotechnol.">
        <title>Genome sequence of the bioplastic-producing 'Knallgas' bacterium Ralstonia eutropha H16.</title>
        <authorList>
            <person name="Pohlmann A."/>
            <person name="Fricke W.F."/>
            <person name="Reinecke F."/>
            <person name="Kusian B."/>
            <person name="Liesegang H."/>
            <person name="Cramm R."/>
            <person name="Eitinger T."/>
            <person name="Ewering C."/>
            <person name="Potter M."/>
            <person name="Schwartz E."/>
            <person name="Strittmatter A."/>
            <person name="Voss I."/>
            <person name="Gottschalk G."/>
            <person name="Steinbuechel A."/>
            <person name="Friedrich B."/>
            <person name="Bowien B."/>
        </authorList>
    </citation>
    <scope>NUCLEOTIDE SEQUENCE [LARGE SCALE GENOMIC DNA]</scope>
    <source>
        <strain evidence="10">ATCC 17699 / DSM 428 / KCTC 22496 / NCIMB 10442 / H16 / Stanier 337</strain>
        <strain evidence="8">H16</strain>
    </source>
</reference>
<dbReference type="Pfam" id="PF10106">
    <property type="entry name" value="DUF2345"/>
    <property type="match status" value="1"/>
</dbReference>
<organism evidence="8 10">
    <name type="scientific">Cupriavidus necator (strain ATCC 17699 / DSM 428 / KCTC 22496 / NCIMB 10442 / H16 / Stanier 337)</name>
    <name type="common">Ralstonia eutropha</name>
    <dbReference type="NCBI Taxonomy" id="381666"/>
    <lineage>
        <taxon>Bacteria</taxon>
        <taxon>Pseudomonadati</taxon>
        <taxon>Pseudomonadota</taxon>
        <taxon>Betaproteobacteria</taxon>
        <taxon>Burkholderiales</taxon>
        <taxon>Burkholderiaceae</taxon>
        <taxon>Cupriavidus</taxon>
    </lineage>
</organism>
<evidence type="ECO:0000259" key="7">
    <source>
        <dbReference type="Pfam" id="PF13296"/>
    </source>
</evidence>
<evidence type="ECO:0000256" key="2">
    <source>
        <dbReference type="ARBA" id="ARBA00005558"/>
    </source>
</evidence>
<dbReference type="eggNOG" id="COG3501">
    <property type="taxonomic scope" value="Bacteria"/>
</dbReference>
<dbReference type="NCBIfam" id="TIGR03361">
    <property type="entry name" value="VI_Rhs_Vgr"/>
    <property type="match status" value="1"/>
</dbReference>
<dbReference type="InterPro" id="IPR037026">
    <property type="entry name" value="Vgr_OB-fold_dom_sf"/>
</dbReference>
<dbReference type="EMBL" id="CP039288">
    <property type="protein sequence ID" value="QCC04685.1"/>
    <property type="molecule type" value="Genomic_DNA"/>
</dbReference>